<dbReference type="GO" id="GO:0004523">
    <property type="term" value="F:RNA-DNA hybrid ribonuclease activity"/>
    <property type="evidence" value="ECO:0007669"/>
    <property type="project" value="InterPro"/>
</dbReference>
<dbReference type="PANTHER" id="PTHR47074">
    <property type="entry name" value="BNAC02G40300D PROTEIN"/>
    <property type="match status" value="1"/>
</dbReference>
<dbReference type="Pfam" id="PF13456">
    <property type="entry name" value="RVT_3"/>
    <property type="match status" value="1"/>
</dbReference>
<dbReference type="OrthoDB" id="1747175at2759"/>
<evidence type="ECO:0000313" key="3">
    <source>
        <dbReference type="Proteomes" id="UP000796880"/>
    </source>
</evidence>
<reference evidence="2" key="1">
    <citation type="submission" date="2020-03" db="EMBL/GenBank/DDBJ databases">
        <title>A high-quality chromosome-level genome assembly of a woody plant with both climbing and erect habits, Rhamnella rubrinervis.</title>
        <authorList>
            <person name="Lu Z."/>
            <person name="Yang Y."/>
            <person name="Zhu X."/>
            <person name="Sun Y."/>
        </authorList>
    </citation>
    <scope>NUCLEOTIDE SEQUENCE</scope>
    <source>
        <strain evidence="2">BYM</strain>
        <tissue evidence="2">Leaf</tissue>
    </source>
</reference>
<dbReference type="InterPro" id="IPR002156">
    <property type="entry name" value="RNaseH_domain"/>
</dbReference>
<accession>A0A8K0MT59</accession>
<feature type="domain" description="RNase H type-1" evidence="1">
    <location>
        <begin position="239"/>
        <end position="299"/>
    </location>
</feature>
<gene>
    <name evidence="2" type="ORF">FNV43_RR02648</name>
</gene>
<protein>
    <recommendedName>
        <fullName evidence="1">RNase H type-1 domain-containing protein</fullName>
    </recommendedName>
</protein>
<dbReference type="PANTHER" id="PTHR47074:SF21">
    <property type="entry name" value="RNASE H TYPE-1 DOMAIN-CONTAINING PROTEIN"/>
    <property type="match status" value="1"/>
</dbReference>
<sequence length="321" mass="35569">MKNTTKLRIETSGFQHVIDSRALKRKRVAALLRMPDLVALHFACLVESNISVEAPKLLEANLSLDDRYMNEASYLALVHRLSNLNLLKKLTLTIRGQEVHIFLKIIRKKCASQLPNLKHLHVKDMSNNHFTKTLELQESLLCAAAASIPLNYISVTECGFCSSSNRAEAKATLFYTIWIGRCKFFFNGGVNLYHLIIGINCSVEEFTEAGKKEGISSSSTEDHDLMNWRPPQQGFLKVNVDAALANTTAAAAMVVRDEHGNVLLLASKLFTCNSAFDAEVEALGWAAAHADSCGWRKVECGIWRMEESGMGNGCKGGCQYN</sequence>
<dbReference type="InterPro" id="IPR052929">
    <property type="entry name" value="RNase_H-like_EbsB-rel"/>
</dbReference>
<evidence type="ECO:0000313" key="2">
    <source>
        <dbReference type="EMBL" id="KAF3457986.1"/>
    </source>
</evidence>
<proteinExistence type="predicted"/>
<keyword evidence="3" id="KW-1185">Reference proteome</keyword>
<name>A0A8K0MT59_9ROSA</name>
<dbReference type="Proteomes" id="UP000796880">
    <property type="component" value="Unassembled WGS sequence"/>
</dbReference>
<dbReference type="EMBL" id="VOIH02000001">
    <property type="protein sequence ID" value="KAF3457986.1"/>
    <property type="molecule type" value="Genomic_DNA"/>
</dbReference>
<dbReference type="GO" id="GO:0003676">
    <property type="term" value="F:nucleic acid binding"/>
    <property type="evidence" value="ECO:0007669"/>
    <property type="project" value="InterPro"/>
</dbReference>
<evidence type="ECO:0000259" key="1">
    <source>
        <dbReference type="Pfam" id="PF13456"/>
    </source>
</evidence>
<comment type="caution">
    <text evidence="2">The sequence shown here is derived from an EMBL/GenBank/DDBJ whole genome shotgun (WGS) entry which is preliminary data.</text>
</comment>
<dbReference type="AlphaFoldDB" id="A0A8K0MT59"/>
<organism evidence="2 3">
    <name type="scientific">Rhamnella rubrinervis</name>
    <dbReference type="NCBI Taxonomy" id="2594499"/>
    <lineage>
        <taxon>Eukaryota</taxon>
        <taxon>Viridiplantae</taxon>
        <taxon>Streptophyta</taxon>
        <taxon>Embryophyta</taxon>
        <taxon>Tracheophyta</taxon>
        <taxon>Spermatophyta</taxon>
        <taxon>Magnoliopsida</taxon>
        <taxon>eudicotyledons</taxon>
        <taxon>Gunneridae</taxon>
        <taxon>Pentapetalae</taxon>
        <taxon>rosids</taxon>
        <taxon>fabids</taxon>
        <taxon>Rosales</taxon>
        <taxon>Rhamnaceae</taxon>
        <taxon>rhamnoid group</taxon>
        <taxon>Rhamneae</taxon>
        <taxon>Rhamnella</taxon>
    </lineage>
</organism>